<gene>
    <name evidence="5" type="ORF">AXK11_06415</name>
</gene>
<dbReference type="OrthoDB" id="192575at2"/>
<dbReference type="Gene3D" id="1.25.40.10">
    <property type="entry name" value="Tetratricopeptide repeat domain"/>
    <property type="match status" value="2"/>
</dbReference>
<evidence type="ECO:0000313" key="6">
    <source>
        <dbReference type="Proteomes" id="UP000070058"/>
    </source>
</evidence>
<feature type="repeat" description="TPR" evidence="3">
    <location>
        <begin position="256"/>
        <end position="289"/>
    </location>
</feature>
<dbReference type="AlphaFoldDB" id="A0A139SLJ3"/>
<keyword evidence="6" id="KW-1185">Reference proteome</keyword>
<evidence type="ECO:0000256" key="1">
    <source>
        <dbReference type="ARBA" id="ARBA00022737"/>
    </source>
</evidence>
<dbReference type="STRING" id="1548207.AXK11_06415"/>
<evidence type="ECO:0000256" key="3">
    <source>
        <dbReference type="PROSITE-ProRule" id="PRU00339"/>
    </source>
</evidence>
<dbReference type="RefSeq" id="WP_068630420.1">
    <property type="nucleotide sequence ID" value="NZ_LSZQ01000049.1"/>
</dbReference>
<dbReference type="PROSITE" id="PS50005">
    <property type="entry name" value="TPR"/>
    <property type="match status" value="2"/>
</dbReference>
<comment type="caution">
    <text evidence="5">The sequence shown here is derived from an EMBL/GenBank/DDBJ whole genome shotgun (WGS) entry which is preliminary data.</text>
</comment>
<name>A0A139SLJ3_9BACT</name>
<proteinExistence type="predicted"/>
<dbReference type="EMBL" id="LSZQ01000049">
    <property type="protein sequence ID" value="KXU35412.1"/>
    <property type="molecule type" value="Genomic_DNA"/>
</dbReference>
<evidence type="ECO:0000313" key="5">
    <source>
        <dbReference type="EMBL" id="KXU35412.1"/>
    </source>
</evidence>
<keyword evidence="2 3" id="KW-0802">TPR repeat</keyword>
<dbReference type="InterPro" id="IPR013105">
    <property type="entry name" value="TPR_2"/>
</dbReference>
<reference evidence="6" key="1">
    <citation type="submission" date="2016-02" db="EMBL/GenBank/DDBJ databases">
        <authorList>
            <person name="Sanders J.G."/>
            <person name="Lin J.Y."/>
            <person name="Wertz J.T."/>
            <person name="Russell J.A."/>
            <person name="Moreau C.S."/>
            <person name="Powell S."/>
        </authorList>
    </citation>
    <scope>NUCLEOTIDE SEQUENCE [LARGE SCALE GENOMIC DNA]</scope>
    <source>
        <strain evidence="6">CAG34</strain>
    </source>
</reference>
<dbReference type="InterPro" id="IPR031101">
    <property type="entry name" value="Ctr9"/>
</dbReference>
<dbReference type="Proteomes" id="UP000070058">
    <property type="component" value="Unassembled WGS sequence"/>
</dbReference>
<sequence length="300" mass="33160">MTRSPFAAHFAARLCGLLLGLAAFVPFLHAADSAEFQKARALFLSQRYPESRAAFEALDRSSEPNNPRIHYYLGRIAMKRGDEKAAITHFSRATELDPANSGYFAELGGAYAAAIDKASLFEKPGLARKIRAALEHAVELDPENLEARIGLVDYYRQAPSFLGGGMAKAQAQAEEVRARDFDRGTHALARLLVRQKRFADAIDAYEQLLGQSPDNYRAHYAIGHLAAEHRVELERGTRHLRACLDQQPRADEPNHAEVHWRLGQIAEARGDTAAARAAYEAAVALAPGFFQAREALDRLK</sequence>
<dbReference type="SUPFAM" id="SSF48452">
    <property type="entry name" value="TPR-like"/>
    <property type="match status" value="1"/>
</dbReference>
<keyword evidence="4" id="KW-0732">Signal</keyword>
<protein>
    <submittedName>
        <fullName evidence="5">Uncharacterized protein</fullName>
    </submittedName>
</protein>
<evidence type="ECO:0000256" key="4">
    <source>
        <dbReference type="SAM" id="SignalP"/>
    </source>
</evidence>
<feature type="signal peptide" evidence="4">
    <location>
        <begin position="1"/>
        <end position="30"/>
    </location>
</feature>
<dbReference type="InterPro" id="IPR011990">
    <property type="entry name" value="TPR-like_helical_dom_sf"/>
</dbReference>
<dbReference type="GO" id="GO:0006355">
    <property type="term" value="P:regulation of DNA-templated transcription"/>
    <property type="evidence" value="ECO:0007669"/>
    <property type="project" value="InterPro"/>
</dbReference>
<evidence type="ECO:0000256" key="2">
    <source>
        <dbReference type="ARBA" id="ARBA00022803"/>
    </source>
</evidence>
<organism evidence="5 6">
    <name type="scientific">Cephaloticoccus primus</name>
    <dbReference type="NCBI Taxonomy" id="1548207"/>
    <lineage>
        <taxon>Bacteria</taxon>
        <taxon>Pseudomonadati</taxon>
        <taxon>Verrucomicrobiota</taxon>
        <taxon>Opitutia</taxon>
        <taxon>Opitutales</taxon>
        <taxon>Opitutaceae</taxon>
        <taxon>Cephaloticoccus</taxon>
    </lineage>
</organism>
<dbReference type="SMART" id="SM00028">
    <property type="entry name" value="TPR"/>
    <property type="match status" value="3"/>
</dbReference>
<dbReference type="PANTHER" id="PTHR14027">
    <property type="entry name" value="RNA POLYMERASE-ASSOCIATED PROTEIN CTR9"/>
    <property type="match status" value="1"/>
</dbReference>
<keyword evidence="1" id="KW-0677">Repeat</keyword>
<dbReference type="Pfam" id="PF13432">
    <property type="entry name" value="TPR_16"/>
    <property type="match status" value="2"/>
</dbReference>
<accession>A0A139SLJ3</accession>
<feature type="repeat" description="TPR" evidence="3">
    <location>
        <begin position="67"/>
        <end position="100"/>
    </location>
</feature>
<dbReference type="GO" id="GO:0006368">
    <property type="term" value="P:transcription elongation by RNA polymerase II"/>
    <property type="evidence" value="ECO:0007669"/>
    <property type="project" value="TreeGrafter"/>
</dbReference>
<dbReference type="Pfam" id="PF07719">
    <property type="entry name" value="TPR_2"/>
    <property type="match status" value="1"/>
</dbReference>
<dbReference type="InterPro" id="IPR019734">
    <property type="entry name" value="TPR_rpt"/>
</dbReference>
<dbReference type="GO" id="GO:0000993">
    <property type="term" value="F:RNA polymerase II complex binding"/>
    <property type="evidence" value="ECO:0007669"/>
    <property type="project" value="TreeGrafter"/>
</dbReference>
<feature type="chain" id="PRO_5007489541" evidence="4">
    <location>
        <begin position="31"/>
        <end position="300"/>
    </location>
</feature>
<dbReference type="PANTHER" id="PTHR14027:SF2">
    <property type="entry name" value="RNA POLYMERASE-ASSOCIATED PROTEIN CTR9 HOMOLOG"/>
    <property type="match status" value="1"/>
</dbReference>